<organism evidence="1 2">
    <name type="scientific">Thiocapsa marina 5811</name>
    <dbReference type="NCBI Taxonomy" id="768671"/>
    <lineage>
        <taxon>Bacteria</taxon>
        <taxon>Pseudomonadati</taxon>
        <taxon>Pseudomonadota</taxon>
        <taxon>Gammaproteobacteria</taxon>
        <taxon>Chromatiales</taxon>
        <taxon>Chromatiaceae</taxon>
        <taxon>Thiocapsa</taxon>
    </lineage>
</organism>
<evidence type="ECO:0000313" key="2">
    <source>
        <dbReference type="Proteomes" id="UP000005459"/>
    </source>
</evidence>
<sequence length="91" mass="10187">MPKKPSKTKPGRPQPEAAQRKAIERLIEAGEYTKAVQQLKPPVHRCPDHGGLRRLLVEALERSKGIRAAGLAAFEWAERRPNSVQAQGRRD</sequence>
<dbReference type="EMBL" id="AFWV01000003">
    <property type="protein sequence ID" value="EGV19703.1"/>
    <property type="molecule type" value="Genomic_DNA"/>
</dbReference>
<reference evidence="1 2" key="1">
    <citation type="submission" date="2011-06" db="EMBL/GenBank/DDBJ databases">
        <title>The draft genome of Thiocapsa marina 5811.</title>
        <authorList>
            <consortium name="US DOE Joint Genome Institute (JGI-PGF)"/>
            <person name="Lucas S."/>
            <person name="Han J."/>
            <person name="Cheng J.-F."/>
            <person name="Goodwin L."/>
            <person name="Pitluck S."/>
            <person name="Peters L."/>
            <person name="Land M.L."/>
            <person name="Hauser L."/>
            <person name="Vogl K."/>
            <person name="Liu Z."/>
            <person name="Imhoff J."/>
            <person name="Thiel V."/>
            <person name="Frigaard N.-U."/>
            <person name="Bryant D."/>
            <person name="Woyke T.J."/>
        </authorList>
    </citation>
    <scope>NUCLEOTIDE SEQUENCE [LARGE SCALE GENOMIC DNA]</scope>
    <source>
        <strain evidence="1 2">5811</strain>
    </source>
</reference>
<dbReference type="AlphaFoldDB" id="F9U7S3"/>
<keyword evidence="2" id="KW-1185">Reference proteome</keyword>
<dbReference type="Proteomes" id="UP000005459">
    <property type="component" value="Unassembled WGS sequence"/>
</dbReference>
<proteinExistence type="predicted"/>
<accession>F9U7S3</accession>
<protein>
    <submittedName>
        <fullName evidence="1">Uncharacterized protein</fullName>
    </submittedName>
</protein>
<dbReference type="RefSeq" id="WP_007192026.1">
    <property type="nucleotide sequence ID" value="NZ_AFWV01000003.1"/>
</dbReference>
<evidence type="ECO:0000313" key="1">
    <source>
        <dbReference type="EMBL" id="EGV19703.1"/>
    </source>
</evidence>
<gene>
    <name evidence="1" type="ORF">ThimaDRAFT_1149</name>
</gene>
<name>F9U7S3_9GAMM</name>